<dbReference type="AlphaFoldDB" id="A0AAV9NXD6"/>
<accession>A0AAV9NXD6</accession>
<proteinExistence type="predicted"/>
<name>A0AAV9NXD6_9PEZI</name>
<organism evidence="3 4">
    <name type="scientific">Saxophila tyrrhenica</name>
    <dbReference type="NCBI Taxonomy" id="1690608"/>
    <lineage>
        <taxon>Eukaryota</taxon>
        <taxon>Fungi</taxon>
        <taxon>Dikarya</taxon>
        <taxon>Ascomycota</taxon>
        <taxon>Pezizomycotina</taxon>
        <taxon>Dothideomycetes</taxon>
        <taxon>Dothideomycetidae</taxon>
        <taxon>Mycosphaerellales</taxon>
        <taxon>Extremaceae</taxon>
        <taxon>Saxophila</taxon>
    </lineage>
</organism>
<evidence type="ECO:0000313" key="3">
    <source>
        <dbReference type="EMBL" id="KAK5164607.1"/>
    </source>
</evidence>
<feature type="signal peptide" evidence="1">
    <location>
        <begin position="1"/>
        <end position="18"/>
    </location>
</feature>
<gene>
    <name evidence="3" type="ORF">LTR77_009813</name>
</gene>
<dbReference type="GeneID" id="89931143"/>
<dbReference type="EMBL" id="JAVRRT010000019">
    <property type="protein sequence ID" value="KAK5164607.1"/>
    <property type="molecule type" value="Genomic_DNA"/>
</dbReference>
<evidence type="ECO:0000256" key="1">
    <source>
        <dbReference type="SAM" id="SignalP"/>
    </source>
</evidence>
<dbReference type="RefSeq" id="XP_064654855.1">
    <property type="nucleotide sequence ID" value="XM_064807039.1"/>
</dbReference>
<keyword evidence="1" id="KW-0732">Signal</keyword>
<evidence type="ECO:0000313" key="4">
    <source>
        <dbReference type="Proteomes" id="UP001337655"/>
    </source>
</evidence>
<evidence type="ECO:0000259" key="2">
    <source>
        <dbReference type="Pfam" id="PF26534"/>
    </source>
</evidence>
<feature type="domain" description="NTF2-like" evidence="2">
    <location>
        <begin position="40"/>
        <end position="200"/>
    </location>
</feature>
<dbReference type="Pfam" id="PF26534">
    <property type="entry name" value="NTF2_7"/>
    <property type="match status" value="1"/>
</dbReference>
<comment type="caution">
    <text evidence="3">The sequence shown here is derived from an EMBL/GenBank/DDBJ whole genome shotgun (WGS) entry which is preliminary data.</text>
</comment>
<protein>
    <recommendedName>
        <fullName evidence="2">NTF2-like domain-containing protein</fullName>
    </recommendedName>
</protein>
<dbReference type="InterPro" id="IPR058645">
    <property type="entry name" value="NTF2-like_dom_7"/>
</dbReference>
<feature type="chain" id="PRO_5043440692" description="NTF2-like domain-containing protein" evidence="1">
    <location>
        <begin position="19"/>
        <end position="211"/>
    </location>
</feature>
<keyword evidence="4" id="KW-1185">Reference proteome</keyword>
<sequence>MKLTLPMAALLSAVSVSATPVPDFISSLLGQGNCPLFGGCISQSQAELFVKRFSGILTKQGSDLGDYLTTADKLLAANFQEISGSVNSLAGFDLEGPTSSSKQAYIAGIQHAPADNGVNTLYVNVANCQNILWHWDIKGVGSGKYPVKVGWRSSQNCHLSTVVLMFELQGFNYFALDNKCQCSRLDLEFNSIAWGLDTGYGLQWPNGTIQH</sequence>
<reference evidence="3 4" key="1">
    <citation type="submission" date="2023-08" db="EMBL/GenBank/DDBJ databases">
        <title>Black Yeasts Isolated from many extreme environments.</title>
        <authorList>
            <person name="Coleine C."/>
            <person name="Stajich J.E."/>
            <person name="Selbmann L."/>
        </authorList>
    </citation>
    <scope>NUCLEOTIDE SEQUENCE [LARGE SCALE GENOMIC DNA]</scope>
    <source>
        <strain evidence="3 4">CCFEE 5935</strain>
    </source>
</reference>
<dbReference type="Proteomes" id="UP001337655">
    <property type="component" value="Unassembled WGS sequence"/>
</dbReference>